<evidence type="ECO:0000313" key="3">
    <source>
        <dbReference type="Proteomes" id="UP000436468"/>
    </source>
</evidence>
<gene>
    <name evidence="2" type="ORF">GPL21_33195</name>
</gene>
<dbReference type="AlphaFoldDB" id="A0A844SVC0"/>
<protein>
    <recommendedName>
        <fullName evidence="4">LA2681-like HEPN domain-containing protein</fullName>
    </recommendedName>
</protein>
<accession>A0A844SVC0</accession>
<evidence type="ECO:0000256" key="1">
    <source>
        <dbReference type="SAM" id="MobiDB-lite"/>
    </source>
</evidence>
<organism evidence="2 3">
    <name type="scientific">Bradyrhizobium pachyrhizi</name>
    <dbReference type="NCBI Taxonomy" id="280333"/>
    <lineage>
        <taxon>Bacteria</taxon>
        <taxon>Pseudomonadati</taxon>
        <taxon>Pseudomonadota</taxon>
        <taxon>Alphaproteobacteria</taxon>
        <taxon>Hyphomicrobiales</taxon>
        <taxon>Nitrobacteraceae</taxon>
        <taxon>Bradyrhizobium</taxon>
    </lineage>
</organism>
<dbReference type="EMBL" id="WQNF01000036">
    <property type="protein sequence ID" value="MVT69946.1"/>
    <property type="molecule type" value="Genomic_DNA"/>
</dbReference>
<feature type="region of interest" description="Disordered" evidence="1">
    <location>
        <begin position="176"/>
        <end position="208"/>
    </location>
</feature>
<comment type="caution">
    <text evidence="2">The sequence shown here is derived from an EMBL/GenBank/DDBJ whole genome shotgun (WGS) entry which is preliminary data.</text>
</comment>
<name>A0A844SVC0_9BRAD</name>
<reference evidence="2 3" key="1">
    <citation type="submission" date="2019-12" db="EMBL/GenBank/DDBJ databases">
        <title>Draft genome sequences Bradyrhizobium cajani AMBPC1010, Bradyrhizobium pachyrhizi AMBPC1040 and Bradyrhizobium yuanmingense ALSPC3051, three plant growth promoting strains isolated from nodules of Cajanus cajan L. in Dominican Republic.</title>
        <authorList>
            <person name="Flores-Felix J.D."/>
            <person name="Araujo J."/>
            <person name="Diaz-Alcantara C."/>
            <person name="Gonzalez-Andres F."/>
            <person name="Velazquez E."/>
        </authorList>
    </citation>
    <scope>NUCLEOTIDE SEQUENCE [LARGE SCALE GENOMIC DNA]</scope>
    <source>
        <strain evidence="2 3">1040</strain>
    </source>
</reference>
<evidence type="ECO:0008006" key="4">
    <source>
        <dbReference type="Google" id="ProtNLM"/>
    </source>
</evidence>
<dbReference type="RefSeq" id="WP_157348062.1">
    <property type="nucleotide sequence ID" value="NZ_WQNF01000036.1"/>
</dbReference>
<sequence>MTEPTDLHPTDQFYLAFGKAMAAWGEVEYGMSIWFATCTGLHYDIAKELFFSPKSYSARSDLFSAALDTAGGKTHIWLPPSEPPKLDQHWLDFVAAGRNKAIMYNSVRNRLAHGVMHPNRSSVSGIEWRLKEPSEWQRKEGYTQSQLLIIARNFRKLSEVLRMSWLTQTRKESPEPFARQLLELPNEADSSEPSEKQKLAISKTGPTD</sequence>
<dbReference type="Proteomes" id="UP000436468">
    <property type="component" value="Unassembled WGS sequence"/>
</dbReference>
<evidence type="ECO:0000313" key="2">
    <source>
        <dbReference type="EMBL" id="MVT69946.1"/>
    </source>
</evidence>
<keyword evidence="3" id="KW-1185">Reference proteome</keyword>
<proteinExistence type="predicted"/>